<name>A0ACC5QWN9_9HYPH</name>
<keyword evidence="2" id="KW-1185">Reference proteome</keyword>
<dbReference type="Proteomes" id="UP000616151">
    <property type="component" value="Unassembled WGS sequence"/>
</dbReference>
<reference evidence="1" key="1">
    <citation type="submission" date="2021-01" db="EMBL/GenBank/DDBJ databases">
        <authorList>
            <person name="Sun Q."/>
        </authorList>
    </citation>
    <scope>NUCLEOTIDE SEQUENCE</scope>
    <source>
        <strain evidence="1">YIM B02566</strain>
    </source>
</reference>
<evidence type="ECO:0000313" key="1">
    <source>
        <dbReference type="EMBL" id="MBK1864768.1"/>
    </source>
</evidence>
<gene>
    <name evidence="1" type="ORF">JHL16_00255</name>
</gene>
<protein>
    <submittedName>
        <fullName evidence="1">Murein transglycosylase A</fullName>
    </submittedName>
</protein>
<organism evidence="1 2">
    <name type="scientific">Taklimakanibacter albus</name>
    <dbReference type="NCBI Taxonomy" id="2800327"/>
    <lineage>
        <taxon>Bacteria</taxon>
        <taxon>Pseudomonadati</taxon>
        <taxon>Pseudomonadota</taxon>
        <taxon>Alphaproteobacteria</taxon>
        <taxon>Hyphomicrobiales</taxon>
        <taxon>Aestuariivirgaceae</taxon>
        <taxon>Taklimakanibacter</taxon>
    </lineage>
</organism>
<accession>A0ACC5QWN9</accession>
<comment type="caution">
    <text evidence="1">The sequence shown here is derived from an EMBL/GenBank/DDBJ whole genome shotgun (WGS) entry which is preliminary data.</text>
</comment>
<dbReference type="EMBL" id="JAENHL010000003">
    <property type="protein sequence ID" value="MBK1864768.1"/>
    <property type="molecule type" value="Genomic_DNA"/>
</dbReference>
<evidence type="ECO:0000313" key="2">
    <source>
        <dbReference type="Proteomes" id="UP000616151"/>
    </source>
</evidence>
<sequence>MRQLNVLLSSAVLVVISSIMSAAAPILEPTSFDRIAGWHEADHRQALATFKRSCAEIEASGSAFQRKVVFGGTRRDWLAVCSKLKASADPRRFFEETFTPLIVRDPARPQGLFTGYYEPEAEGSLKPGGDYKVPVYARPDDLVAFDTRAAKKLGLAYGRMVDGAPHGYFTRREIEEGALKGRGLELVWLKDWADAFFIQVQGSGRVRLPNGKLMRLGYAAKTGLPYTAIGGLLVERGILPREDVSMQAIRAWMRKNPKDARALMWENKSFVFFRQVTAEDLKLGPPGAQKVPLTPYHSLAIDRSLWIFGTPVWLDTQAPRGESGTLTPFRSLLVAQDTGTAIKGHARGDVFWGAGEDAALTAGHMKSPGRMIVLLPKPLAKRLLGKQ</sequence>
<proteinExistence type="predicted"/>